<dbReference type="GO" id="GO:0030968">
    <property type="term" value="P:endoplasmic reticulum unfolded protein response"/>
    <property type="evidence" value="ECO:0007669"/>
    <property type="project" value="TreeGrafter"/>
</dbReference>
<comment type="subcellular location">
    <subcellularLocation>
        <location evidence="1">Membrane</location>
        <topology evidence="1">Single-pass membrane protein</topology>
    </subcellularLocation>
</comment>
<dbReference type="Pfam" id="PF00170">
    <property type="entry name" value="bZIP_1"/>
    <property type="match status" value="1"/>
</dbReference>
<dbReference type="SMART" id="SM00338">
    <property type="entry name" value="BRLZ"/>
    <property type="match status" value="1"/>
</dbReference>
<feature type="compositionally biased region" description="Pro residues" evidence="7">
    <location>
        <begin position="264"/>
        <end position="273"/>
    </location>
</feature>
<sequence>MLTPSPTVSPARSPLNKALPPADLASPVSIAISPTMESESSVLAWTIPDSTCLIAEDSGSPVSRLSSPDPSLPPSDSPAWSTLAHLAYGLNQPGPLSQSPEPLSTQAPAWNLTSSAAQAELAAWESSWLALHPEGMVPPHSISDRAMDSWLDQLMDFDQLQAAPANPNLAATAAPLPRLVPGTSDLADLSALLAGFSAPNSAQSTPATAAPSQSSPAPPTEPPAPKKRGRKKKLPVDPSTRRYTPLPLKPLMLAEPIPTTFTPKPTPPVPSPTPASKLPAPASPASSPLTLPAVPIKQEPVEVLSGSPVGTATEELVQHGYSKRQERLIKNRAAALLSRQRKRDHLTSLESRTEQLEAENTRLKERDAQMQALNADLTQQCQAWESRCRELEAKYQLPSAPAPVSSLPAAEDGRSATDPTVADLAVRSGLSDDQGLHKPRAIGTMLMLALISLSLFSVPYKNIPGPMPTSSSTGNTPPFESVLQGLDLLPASLVRLNDQGPSSGSPPPSPRTATAAASAAARAESSPKPDSPANDKVETRPAPVSIDDTPQAAGADKPSLKNIYQWVTKGIHRLATYPKTNVFASPKPEAAYNISISRFEGPDQDSQPILSGTLPQSVSKLLEKVIRQESSYSGTLTDPDEDMDSIDLSDSISDLSSTVTQGLGPDASMESTPTAPKLPAVHASKQRMAESVLDSVGSFQALSDNGPLVSESDPMKSTPCNGGSTALPSLPAPSNSEGGEVPSRKRMHSTPGDGDEANHLFHSDKRARTLSLTDLAYTPPPVPQPINQGPTAPLFDTKGMVVSLGEKLMASTLDHVVTHDNIHSLAQEVLSAVHRIAAD</sequence>
<feature type="domain" description="BZIP" evidence="8">
    <location>
        <begin position="321"/>
        <end position="371"/>
    </location>
</feature>
<dbReference type="GO" id="GO:0016020">
    <property type="term" value="C:membrane"/>
    <property type="evidence" value="ECO:0007669"/>
    <property type="project" value="UniProtKB-SubCell"/>
</dbReference>
<keyword evidence="6" id="KW-0175">Coiled coil</keyword>
<feature type="region of interest" description="Disordered" evidence="7">
    <location>
        <begin position="495"/>
        <end position="557"/>
    </location>
</feature>
<evidence type="ECO:0000256" key="3">
    <source>
        <dbReference type="ARBA" id="ARBA00023125"/>
    </source>
</evidence>
<accession>A0A4P9ZNJ9</accession>
<evidence type="ECO:0000256" key="6">
    <source>
        <dbReference type="SAM" id="Coils"/>
    </source>
</evidence>
<keyword evidence="3" id="KW-0238">DNA-binding</keyword>
<keyword evidence="5" id="KW-0539">Nucleus</keyword>
<feature type="region of interest" description="Disordered" evidence="7">
    <location>
        <begin position="655"/>
        <end position="686"/>
    </location>
</feature>
<gene>
    <name evidence="9" type="ORF">BJ085DRAFT_36077</name>
</gene>
<reference evidence="10" key="1">
    <citation type="journal article" date="2018" name="Nat. Microbiol.">
        <title>Leveraging single-cell genomics to expand the fungal tree of life.</title>
        <authorList>
            <person name="Ahrendt S.R."/>
            <person name="Quandt C.A."/>
            <person name="Ciobanu D."/>
            <person name="Clum A."/>
            <person name="Salamov A."/>
            <person name="Andreopoulos B."/>
            <person name="Cheng J.F."/>
            <person name="Woyke T."/>
            <person name="Pelin A."/>
            <person name="Henrissat B."/>
            <person name="Reynolds N.K."/>
            <person name="Benny G.L."/>
            <person name="Smith M.E."/>
            <person name="James T.Y."/>
            <person name="Grigoriev I.V."/>
        </authorList>
    </citation>
    <scope>NUCLEOTIDE SEQUENCE [LARGE SCALE GENOMIC DNA]</scope>
    <source>
        <strain evidence="10">RSA 468</strain>
    </source>
</reference>
<dbReference type="SUPFAM" id="SSF57959">
    <property type="entry name" value="Leucine zipper domain"/>
    <property type="match status" value="1"/>
</dbReference>
<keyword evidence="10" id="KW-1185">Reference proteome</keyword>
<evidence type="ECO:0000256" key="1">
    <source>
        <dbReference type="ARBA" id="ARBA00004167"/>
    </source>
</evidence>
<dbReference type="InterPro" id="IPR004827">
    <property type="entry name" value="bZIP"/>
</dbReference>
<evidence type="ECO:0000256" key="7">
    <source>
        <dbReference type="SAM" id="MobiDB-lite"/>
    </source>
</evidence>
<feature type="region of interest" description="Disordered" evidence="7">
    <location>
        <begin position="199"/>
        <end position="287"/>
    </location>
</feature>
<dbReference type="Proteomes" id="UP000268162">
    <property type="component" value="Unassembled WGS sequence"/>
</dbReference>
<evidence type="ECO:0000259" key="8">
    <source>
        <dbReference type="PROSITE" id="PS50217"/>
    </source>
</evidence>
<evidence type="ECO:0000256" key="4">
    <source>
        <dbReference type="ARBA" id="ARBA00023163"/>
    </source>
</evidence>
<feature type="coiled-coil region" evidence="6">
    <location>
        <begin position="339"/>
        <end position="394"/>
    </location>
</feature>
<feature type="region of interest" description="Disordered" evidence="7">
    <location>
        <begin position="56"/>
        <end position="78"/>
    </location>
</feature>
<dbReference type="AlphaFoldDB" id="A0A4P9ZNJ9"/>
<dbReference type="STRING" id="215637.A0A4P9ZNJ9"/>
<feature type="compositionally biased region" description="Low complexity" evidence="7">
    <location>
        <begin position="199"/>
        <end position="215"/>
    </location>
</feature>
<feature type="region of interest" description="Disordered" evidence="7">
    <location>
        <begin position="1"/>
        <end position="22"/>
    </location>
</feature>
<dbReference type="InterPro" id="IPR051882">
    <property type="entry name" value="ATF_bZIP_TF"/>
</dbReference>
<feature type="compositionally biased region" description="Polar residues" evidence="7">
    <location>
        <begin position="718"/>
        <end position="737"/>
    </location>
</feature>
<dbReference type="GO" id="GO:0000978">
    <property type="term" value="F:RNA polymerase II cis-regulatory region sequence-specific DNA binding"/>
    <property type="evidence" value="ECO:0007669"/>
    <property type="project" value="TreeGrafter"/>
</dbReference>
<evidence type="ECO:0000313" key="10">
    <source>
        <dbReference type="Proteomes" id="UP000268162"/>
    </source>
</evidence>
<feature type="compositionally biased region" description="Polar residues" evidence="7">
    <location>
        <begin position="1"/>
        <end position="10"/>
    </location>
</feature>
<feature type="compositionally biased region" description="Low complexity" evidence="7">
    <location>
        <begin position="398"/>
        <end position="410"/>
    </location>
</feature>
<feature type="region of interest" description="Disordered" evidence="7">
    <location>
        <begin position="398"/>
        <end position="418"/>
    </location>
</feature>
<feature type="compositionally biased region" description="Low complexity" evidence="7">
    <location>
        <begin position="274"/>
        <end position="287"/>
    </location>
</feature>
<evidence type="ECO:0000256" key="2">
    <source>
        <dbReference type="ARBA" id="ARBA00023015"/>
    </source>
</evidence>
<protein>
    <recommendedName>
        <fullName evidence="8">BZIP domain-containing protein</fullName>
    </recommendedName>
</protein>
<organism evidence="9 10">
    <name type="scientific">Dimargaris cristalligena</name>
    <dbReference type="NCBI Taxonomy" id="215637"/>
    <lineage>
        <taxon>Eukaryota</taxon>
        <taxon>Fungi</taxon>
        <taxon>Fungi incertae sedis</taxon>
        <taxon>Zoopagomycota</taxon>
        <taxon>Kickxellomycotina</taxon>
        <taxon>Dimargaritomycetes</taxon>
        <taxon>Dimargaritales</taxon>
        <taxon>Dimargaritaceae</taxon>
        <taxon>Dimargaris</taxon>
    </lineage>
</organism>
<dbReference type="InterPro" id="IPR046347">
    <property type="entry name" value="bZIP_sf"/>
</dbReference>
<feature type="region of interest" description="Disordered" evidence="7">
    <location>
        <begin position="704"/>
        <end position="759"/>
    </location>
</feature>
<feature type="compositionally biased region" description="Low complexity" evidence="7">
    <location>
        <begin position="60"/>
        <end position="69"/>
    </location>
</feature>
<feature type="compositionally biased region" description="Low complexity" evidence="7">
    <location>
        <begin position="511"/>
        <end position="526"/>
    </location>
</feature>
<dbReference type="GO" id="GO:0005634">
    <property type="term" value="C:nucleus"/>
    <property type="evidence" value="ECO:0007669"/>
    <property type="project" value="TreeGrafter"/>
</dbReference>
<dbReference type="PANTHER" id="PTHR46164:SF3">
    <property type="entry name" value="ATF6, ISOFORM C"/>
    <property type="match status" value="1"/>
</dbReference>
<dbReference type="PANTHER" id="PTHR46164">
    <property type="entry name" value="ATF6, ISOFORM C"/>
    <property type="match status" value="1"/>
</dbReference>
<dbReference type="PROSITE" id="PS50217">
    <property type="entry name" value="BZIP"/>
    <property type="match status" value="1"/>
</dbReference>
<proteinExistence type="predicted"/>
<name>A0A4P9ZNJ9_9FUNG</name>
<evidence type="ECO:0000313" key="9">
    <source>
        <dbReference type="EMBL" id="RKP34994.1"/>
    </source>
</evidence>
<evidence type="ECO:0000256" key="5">
    <source>
        <dbReference type="ARBA" id="ARBA00023242"/>
    </source>
</evidence>
<dbReference type="GO" id="GO:0000981">
    <property type="term" value="F:DNA-binding transcription factor activity, RNA polymerase II-specific"/>
    <property type="evidence" value="ECO:0007669"/>
    <property type="project" value="TreeGrafter"/>
</dbReference>
<dbReference type="EMBL" id="ML002996">
    <property type="protein sequence ID" value="RKP34994.1"/>
    <property type="molecule type" value="Genomic_DNA"/>
</dbReference>
<keyword evidence="2" id="KW-0805">Transcription regulation</keyword>
<keyword evidence="4" id="KW-0804">Transcription</keyword>
<dbReference type="Gene3D" id="1.20.5.170">
    <property type="match status" value="1"/>
</dbReference>
<dbReference type="CDD" id="cd14812">
    <property type="entry name" value="bZIP_u3"/>
    <property type="match status" value="1"/>
</dbReference>